<evidence type="ECO:0000313" key="1">
    <source>
        <dbReference type="EMBL" id="NMG15103.1"/>
    </source>
</evidence>
<accession>A0ABX1NSY1</accession>
<name>A0ABX1NSY1_9RHOO</name>
<gene>
    <name evidence="1" type="ORF">GPA24_05995</name>
</gene>
<dbReference type="PROSITE" id="PS51257">
    <property type="entry name" value="PROKAR_LIPOPROTEIN"/>
    <property type="match status" value="1"/>
</dbReference>
<sequence length="528" mass="53695">MAKGIFRGLALGVTASLLVACGGGGGGGGSDGGGNSPLIPNPAETLKLTFSADRTSLPLNIAGDAAAIGSPYTSTINLRGSFVPGGGTEGGNCWSAEFNIISGAASGFLVPPLLAGATSGSTTFFTSSSSGNWNVLLTSTNKAGTVTIEVAVPNPNTATVTCNDDKIEIGARFAGTPISYIREQFQVAVGQATGKASQIVINTSAPNFLFAQNTNGPAQLLLQAQLLDDVGQRVPDPAIGVNNLYARIVPTGSAADDDAKLRGTGGDNTWVRARSINGQAQFSLISGAAIGDVLVEVVTDRLDNNVDNGISQLTSNMRKISVVESVGQAALAISGAGALPEAEQSTHYSPVILNASGGIPPFEWSKAPGSNLPSGLTLQPYGVITGMPLEAGSFSFAVRVKDSGIPAQEVEAVYTILIQPEPEPEPEPAPEPPAELTIDGANDITAGKVSQDYVHVFSATGGEEGQSTTWSVKFFKGGVIQANDMGLTMSAAGGISGKPEQAGTFVVDVTVVRGASTASRAFTLTVNP</sequence>
<organism evidence="1 2">
    <name type="scientific">Aromatoleum bremense</name>
    <dbReference type="NCBI Taxonomy" id="76115"/>
    <lineage>
        <taxon>Bacteria</taxon>
        <taxon>Pseudomonadati</taxon>
        <taxon>Pseudomonadota</taxon>
        <taxon>Betaproteobacteria</taxon>
        <taxon>Rhodocyclales</taxon>
        <taxon>Rhodocyclaceae</taxon>
        <taxon>Aromatoleum</taxon>
    </lineage>
</organism>
<evidence type="ECO:0000313" key="2">
    <source>
        <dbReference type="Proteomes" id="UP000633943"/>
    </source>
</evidence>
<dbReference type="InterPro" id="IPR013783">
    <property type="entry name" value="Ig-like_fold"/>
</dbReference>
<proteinExistence type="predicted"/>
<dbReference type="Pfam" id="PF05345">
    <property type="entry name" value="He_PIG"/>
    <property type="match status" value="2"/>
</dbReference>
<dbReference type="Proteomes" id="UP000633943">
    <property type="component" value="Unassembled WGS sequence"/>
</dbReference>
<protein>
    <submittedName>
        <fullName evidence="1">Uncharacterized protein</fullName>
    </submittedName>
</protein>
<dbReference type="EMBL" id="WTVP01000011">
    <property type="protein sequence ID" value="NMG15103.1"/>
    <property type="molecule type" value="Genomic_DNA"/>
</dbReference>
<dbReference type="Gene3D" id="2.60.40.10">
    <property type="entry name" value="Immunoglobulins"/>
    <property type="match status" value="2"/>
</dbReference>
<keyword evidence="2" id="KW-1185">Reference proteome</keyword>
<reference evidence="1 2" key="1">
    <citation type="submission" date="2019-12" db="EMBL/GenBank/DDBJ databases">
        <title>Comparative genomics gives insights into the taxonomy of the Azoarcus-Aromatoleum group and reveals separate origins of nif in the plant-associated Azoarcus and non-plant-associated Aromatoleum sub-groups.</title>
        <authorList>
            <person name="Lafos M."/>
            <person name="Maluk M."/>
            <person name="Batista M."/>
            <person name="Junghare M."/>
            <person name="Carmona M."/>
            <person name="Faoro H."/>
            <person name="Cruz L.M."/>
            <person name="Battistoni F."/>
            <person name="De Souza E."/>
            <person name="Pedrosa F."/>
            <person name="Chen W.-M."/>
            <person name="Poole P.S."/>
            <person name="Dixon R.A."/>
            <person name="James E.K."/>
        </authorList>
    </citation>
    <scope>NUCLEOTIDE SEQUENCE [LARGE SCALE GENOMIC DNA]</scope>
    <source>
        <strain evidence="1 2">PbN1</strain>
    </source>
</reference>
<dbReference type="RefSeq" id="WP_169201812.1">
    <property type="nucleotide sequence ID" value="NZ_CP059467.1"/>
</dbReference>
<comment type="caution">
    <text evidence="1">The sequence shown here is derived from an EMBL/GenBank/DDBJ whole genome shotgun (WGS) entry which is preliminary data.</text>
</comment>